<gene>
    <name evidence="1" type="ORF">ACY70_15765</name>
</gene>
<organism evidence="1">
    <name type="scientific">Salmonella enterica</name>
    <name type="common">Salmonella choleraesuis</name>
    <dbReference type="NCBI Taxonomy" id="28901"/>
    <lineage>
        <taxon>Bacteria</taxon>
        <taxon>Pseudomonadati</taxon>
        <taxon>Pseudomonadota</taxon>
        <taxon>Gammaproteobacteria</taxon>
        <taxon>Enterobacterales</taxon>
        <taxon>Enterobacteriaceae</taxon>
        <taxon>Salmonella</taxon>
    </lineage>
</organism>
<protein>
    <submittedName>
        <fullName evidence="1">Uncharacterized protein</fullName>
    </submittedName>
</protein>
<sequence length="103" mass="12422">MGRLSFDKKLNSNQLRDLDDTVRFLKYKNHRVVKNYIKVKYKVNTSITAVHRYMQNRKKKDIEWLSAFYVVNPNIVEREIEAHGYNHTFKDTNGILRAHRKKK</sequence>
<proteinExistence type="predicted"/>
<name>A0A5U3UHU0_SALER</name>
<accession>A0A5U3UHU0</accession>
<reference evidence="1" key="1">
    <citation type="submission" date="2018-07" db="EMBL/GenBank/DDBJ databases">
        <authorList>
            <consortium name="GenomeTrakr network: Whole genome sequencing for foodborne pathogen traceback"/>
        </authorList>
    </citation>
    <scope>NUCLEOTIDE SEQUENCE</scope>
    <source>
        <strain evidence="1">CFSAN029940</strain>
    </source>
</reference>
<dbReference type="EMBL" id="AAGMQK010000009">
    <property type="protein sequence ID" value="EBP6927565.1"/>
    <property type="molecule type" value="Genomic_DNA"/>
</dbReference>
<dbReference type="AlphaFoldDB" id="A0A5U3UHU0"/>
<comment type="caution">
    <text evidence="1">The sequence shown here is derived from an EMBL/GenBank/DDBJ whole genome shotgun (WGS) entry which is preliminary data.</text>
</comment>
<evidence type="ECO:0000313" key="1">
    <source>
        <dbReference type="EMBL" id="EBP6927565.1"/>
    </source>
</evidence>